<proteinExistence type="inferred from homology"/>
<evidence type="ECO:0000313" key="17">
    <source>
        <dbReference type="Proteomes" id="UP000182484"/>
    </source>
</evidence>
<dbReference type="EMBL" id="LT591897">
    <property type="protein sequence ID" value="SBQ22789.1"/>
    <property type="molecule type" value="Genomic_DNA"/>
</dbReference>
<evidence type="ECO:0000256" key="4">
    <source>
        <dbReference type="ARBA" id="ARBA00022801"/>
    </source>
</evidence>
<dbReference type="InterPro" id="IPR014013">
    <property type="entry name" value="Helic_SF1/SF2_ATP-bd_DinG/Rad3"/>
</dbReference>
<evidence type="ECO:0000256" key="2">
    <source>
        <dbReference type="ARBA" id="ARBA00022723"/>
    </source>
</evidence>
<dbReference type="SMART" id="SM00491">
    <property type="entry name" value="HELICc2"/>
    <property type="match status" value="1"/>
</dbReference>
<evidence type="ECO:0000256" key="1">
    <source>
        <dbReference type="ARBA" id="ARBA00022485"/>
    </source>
</evidence>
<keyword evidence="3 11" id="KW-0547">Nucleotide-binding</keyword>
<reference evidence="16 17" key="2">
    <citation type="submission" date="2016-09" db="EMBL/GenBank/DDBJ databases">
        <authorList>
            <person name="Kumanski S."/>
            <person name="Beatrice B."/>
        </authorList>
    </citation>
    <scope>NUCLEOTIDE SEQUENCE [LARGE SCALE GENOMIC DNA]</scope>
    <source>
        <strain evidence="16">Mankind</strain>
    </source>
</reference>
<evidence type="ECO:0000256" key="5">
    <source>
        <dbReference type="ARBA" id="ARBA00022806"/>
    </source>
</evidence>
<keyword evidence="2 11" id="KW-0479">Metal-binding</keyword>
<dbReference type="GO" id="GO:0051539">
    <property type="term" value="F:4 iron, 4 sulfur cluster binding"/>
    <property type="evidence" value="ECO:0007669"/>
    <property type="project" value="UniProtKB-UniRule"/>
</dbReference>
<evidence type="ECO:0000313" key="14">
    <source>
        <dbReference type="EMBL" id="SBN07794.1"/>
    </source>
</evidence>
<gene>
    <name evidence="11 16" type="primary">dinG</name>
    <name evidence="16" type="ORF">ESCNG_140005</name>
    <name evidence="14" type="ORF">WHOF_01152</name>
    <name evidence="15" type="ORF">WHOF_01988</name>
</gene>
<dbReference type="HAMAP" id="MF_02205">
    <property type="entry name" value="DinG_proteobact"/>
    <property type="match status" value="1"/>
</dbReference>
<feature type="binding site" evidence="11">
    <location>
        <position position="237"/>
    </location>
    <ligand>
        <name>[4Fe-4S] cluster</name>
        <dbReference type="ChEBI" id="CHEBI:49883"/>
    </ligand>
</feature>
<dbReference type="AlphaFoldDB" id="A0A5K1QD45"/>
<dbReference type="InterPro" id="IPR045028">
    <property type="entry name" value="DinG/Rad3-like"/>
</dbReference>
<accession>A0A5K1QD45</accession>
<reference evidence="15" key="1">
    <citation type="submission" date="2016-06" db="EMBL/GenBank/DDBJ databases">
        <authorList>
            <consortium name="Pathogen Informatics"/>
        </authorList>
    </citation>
    <scope>NUCLEOTIDE SEQUENCE</scope>
    <source>
        <strain evidence="14">WHO F</strain>
    </source>
</reference>
<keyword evidence="7 11" id="KW-0408">Iron</keyword>
<evidence type="ECO:0000259" key="13">
    <source>
        <dbReference type="PROSITE" id="PS51193"/>
    </source>
</evidence>
<evidence type="ECO:0000313" key="15">
    <source>
        <dbReference type="EMBL" id="SBQ22789.1"/>
    </source>
</evidence>
<dbReference type="InterPro" id="IPR006555">
    <property type="entry name" value="ATP-dep_Helicase_C"/>
</dbReference>
<dbReference type="EMBL" id="FLKW01000012">
    <property type="protein sequence ID" value="SBN07794.1"/>
    <property type="molecule type" value="Genomic_DNA"/>
</dbReference>
<feature type="domain" description="Helicase ATP-binding" evidence="13">
    <location>
        <begin position="44"/>
        <end position="353"/>
    </location>
</feature>
<evidence type="ECO:0000256" key="11">
    <source>
        <dbReference type="HAMAP-Rule" id="MF_02205"/>
    </source>
</evidence>
<evidence type="ECO:0000256" key="12">
    <source>
        <dbReference type="SAM" id="MobiDB-lite"/>
    </source>
</evidence>
<dbReference type="InterPro" id="IPR039000">
    <property type="entry name" value="DinG_proteobact"/>
</dbReference>
<evidence type="ECO:0000256" key="9">
    <source>
        <dbReference type="ARBA" id="ARBA00023125"/>
    </source>
</evidence>
<keyword evidence="4 11" id="KW-0378">Hydrolase</keyword>
<dbReference type="GO" id="GO:0009432">
    <property type="term" value="P:SOS response"/>
    <property type="evidence" value="ECO:0007669"/>
    <property type="project" value="TreeGrafter"/>
</dbReference>
<dbReference type="GO" id="GO:0003677">
    <property type="term" value="F:DNA binding"/>
    <property type="evidence" value="ECO:0007669"/>
    <property type="project" value="UniProtKB-UniRule"/>
</dbReference>
<dbReference type="InterPro" id="IPR010614">
    <property type="entry name" value="RAD3-like_helicase_DEAD"/>
</dbReference>
<evidence type="ECO:0000256" key="3">
    <source>
        <dbReference type="ARBA" id="ARBA00022741"/>
    </source>
</evidence>
<keyword evidence="8 11" id="KW-0411">Iron-sulfur</keyword>
<dbReference type="GO" id="GO:0043139">
    <property type="term" value="F:5'-3' DNA helicase activity"/>
    <property type="evidence" value="ECO:0007669"/>
    <property type="project" value="UniProtKB-UniRule"/>
</dbReference>
<dbReference type="SUPFAM" id="SSF52540">
    <property type="entry name" value="P-loop containing nucleoside triphosphate hydrolases"/>
    <property type="match status" value="1"/>
</dbReference>
<evidence type="ECO:0000256" key="7">
    <source>
        <dbReference type="ARBA" id="ARBA00023004"/>
    </source>
</evidence>
<dbReference type="FunFam" id="3.40.50.300:FF:001058">
    <property type="entry name" value="ATP-dependent DNA helicase DinG"/>
    <property type="match status" value="1"/>
</dbReference>
<dbReference type="PANTHER" id="PTHR11472">
    <property type="entry name" value="DNA REPAIR DEAD HELICASE RAD3/XP-D SUBFAMILY MEMBER"/>
    <property type="match status" value="1"/>
</dbReference>
<keyword evidence="5 11" id="KW-0347">Helicase</keyword>
<comment type="similarity">
    <text evidence="11">Belongs to the helicase family. DinG subfamily. Type 1 sub-subfamily.</text>
</comment>
<evidence type="ECO:0000256" key="8">
    <source>
        <dbReference type="ARBA" id="ARBA00023014"/>
    </source>
</evidence>
<dbReference type="GO" id="GO:0006281">
    <property type="term" value="P:DNA repair"/>
    <property type="evidence" value="ECO:0007669"/>
    <property type="project" value="TreeGrafter"/>
</dbReference>
<dbReference type="FunFam" id="3.40.50.300:FF:000437">
    <property type="entry name" value="ATP-dependent DNA helicase DinG"/>
    <property type="match status" value="1"/>
</dbReference>
<feature type="binding site" evidence="11">
    <location>
        <position position="242"/>
    </location>
    <ligand>
        <name>[4Fe-4S] cluster</name>
        <dbReference type="ChEBI" id="CHEBI:49883"/>
    </ligand>
</feature>
<dbReference type="GO" id="GO:0005524">
    <property type="term" value="F:ATP binding"/>
    <property type="evidence" value="ECO:0007669"/>
    <property type="project" value="UniProtKB-UniRule"/>
</dbReference>
<evidence type="ECO:0000256" key="10">
    <source>
        <dbReference type="ARBA" id="ARBA00023235"/>
    </source>
</evidence>
<dbReference type="PANTHER" id="PTHR11472:SF59">
    <property type="entry name" value="ATP-DEPENDENT DNA HELICASE DING"/>
    <property type="match status" value="1"/>
</dbReference>
<dbReference type="NCBIfam" id="NF008729">
    <property type="entry name" value="PRK11747.1"/>
    <property type="match status" value="1"/>
</dbReference>
<dbReference type="Proteomes" id="UP000182484">
    <property type="component" value="Unassembled WGS sequence"/>
</dbReference>
<dbReference type="GO" id="GO:0046872">
    <property type="term" value="F:metal ion binding"/>
    <property type="evidence" value="ECO:0007669"/>
    <property type="project" value="UniProtKB-KW"/>
</dbReference>
<evidence type="ECO:0000313" key="16">
    <source>
        <dbReference type="EMBL" id="SCW09260.1"/>
    </source>
</evidence>
<dbReference type="GO" id="GO:0033677">
    <property type="term" value="F:DNA/RNA helicase activity"/>
    <property type="evidence" value="ECO:0007669"/>
    <property type="project" value="TreeGrafter"/>
</dbReference>
<evidence type="ECO:0000256" key="6">
    <source>
        <dbReference type="ARBA" id="ARBA00022840"/>
    </source>
</evidence>
<keyword evidence="1 11" id="KW-0004">4Fe-4S</keyword>
<keyword evidence="9 11" id="KW-0238">DNA-binding</keyword>
<comment type="catalytic activity">
    <reaction evidence="11">
        <text>ATP + H2O = ADP + phosphate + H(+)</text>
        <dbReference type="Rhea" id="RHEA:13065"/>
        <dbReference type="ChEBI" id="CHEBI:15377"/>
        <dbReference type="ChEBI" id="CHEBI:15378"/>
        <dbReference type="ChEBI" id="CHEBI:30616"/>
        <dbReference type="ChEBI" id="CHEBI:43474"/>
        <dbReference type="ChEBI" id="CHEBI:456216"/>
        <dbReference type="EC" id="5.6.2.3"/>
    </reaction>
</comment>
<dbReference type="EC" id="5.6.2.3" evidence="11"/>
<feature type="region of interest" description="Disordered" evidence="12">
    <location>
        <begin position="1"/>
        <end position="25"/>
    </location>
</feature>
<feature type="binding site" evidence="11">
    <location>
        <position position="248"/>
    </location>
    <ligand>
        <name>[4Fe-4S] cluster</name>
        <dbReference type="ChEBI" id="CHEBI:49883"/>
    </ligand>
</feature>
<feature type="binding site" evidence="11">
    <location>
        <position position="161"/>
    </location>
    <ligand>
        <name>[4Fe-4S] cluster</name>
        <dbReference type="ChEBI" id="CHEBI:49883"/>
    </ligand>
</feature>
<dbReference type="Pfam" id="PF13307">
    <property type="entry name" value="Helicase_C_2"/>
    <property type="match status" value="1"/>
</dbReference>
<dbReference type="InterPro" id="IPR027417">
    <property type="entry name" value="P-loop_NTPase"/>
</dbReference>
<comment type="cofactor">
    <cofactor evidence="11">
        <name>[4Fe-4S] cluster</name>
        <dbReference type="ChEBI" id="CHEBI:49883"/>
    </cofactor>
    <text evidence="11">Binds 1 [4Fe-4S] cluster.</text>
</comment>
<name>A0A5K1QD45_NEIGO</name>
<dbReference type="Pfam" id="PF06733">
    <property type="entry name" value="DEAD_2"/>
    <property type="match status" value="1"/>
</dbReference>
<protein>
    <recommendedName>
        <fullName evidence="11">ATP-dependent DNA helicase DinG</fullName>
        <ecNumber evidence="11">5.6.2.3</ecNumber>
    </recommendedName>
    <alternativeName>
        <fullName evidence="11">DNA 5'-3' helicase DinG</fullName>
    </alternativeName>
</protein>
<dbReference type="GO" id="GO:0016818">
    <property type="term" value="F:hydrolase activity, acting on acid anhydrides, in phosphorus-containing anhydrides"/>
    <property type="evidence" value="ECO:0007669"/>
    <property type="project" value="InterPro"/>
</dbReference>
<keyword evidence="10 11" id="KW-0413">Isomerase</keyword>
<dbReference type="EMBL" id="FMTB01000006">
    <property type="protein sequence ID" value="SCW09260.1"/>
    <property type="molecule type" value="Genomic_DNA"/>
</dbReference>
<dbReference type="PROSITE" id="PS51193">
    <property type="entry name" value="HELICASE_ATP_BIND_2"/>
    <property type="match status" value="1"/>
</dbReference>
<organism evidence="16 17">
    <name type="scientific">Neisseria gonorrhoeae</name>
    <dbReference type="NCBI Taxonomy" id="485"/>
    <lineage>
        <taxon>Bacteria</taxon>
        <taxon>Pseudomonadati</taxon>
        <taxon>Pseudomonadota</taxon>
        <taxon>Betaproteobacteria</taxon>
        <taxon>Neisseriales</taxon>
        <taxon>Neisseriaceae</taxon>
        <taxon>Neisseria</taxon>
    </lineage>
</organism>
<keyword evidence="6 11" id="KW-0067">ATP-binding</keyword>
<dbReference type="Gene3D" id="3.40.50.300">
    <property type="entry name" value="P-loop containing nucleotide triphosphate hydrolases"/>
    <property type="match status" value="2"/>
</dbReference>
<comment type="function">
    <text evidence="11">DNA-dependent ATPase and 5'-3' DNA helicase. Unwinds D-loops, R-loops, forked DNA and G-quadruplex DNA.</text>
</comment>
<dbReference type="Proteomes" id="UP000239837">
    <property type="component" value="Chromosome"/>
</dbReference>
<sequence>MPEPPSDNDTVPHPRNVKMTPNHPPTDTMLTDLEKNAIRDHYQNIGKNLPGFRPRASQREMIAAVANAFSRTLTREEGGEPPKREGESIAVIEGPTGVGKSLAYLLAGGIMAQTRGKRLIVSSATVALQEQLVDRDLPFLVEKSGLELTFALAKGRGRYLCPYKLYQLTQSNAQQNLLGFEAPAVLWDSKPKPEELKLLRDIADEFSARRFNGDRDAWPEKIDDAIWLKVTNDRHGCLKAACPNRPECPFYLARDMLETVDVVVANHDLLLADISMGGGVILPAPENSFYCIDEAHHLPKKALSRFAAEHSWNIAVWTLEKLPQLTGKIAALTDKAELANLADEAAASLLDSLHEWQFHLAEEPSLSMGLSENDRRTNSEPTWLWEDGKIPEGLETTVSNTAIAARSLLKHVVGLNDALSAARREKEQDGALIDRLTGEFGLFIARIEQISAVWDLLSTVSIEGEEPLAKWIARRADDKNDYIFNASPISSASHLANSLWRRAAGAVLTSATLQSLGSFNLILRQTGLLWLPETTTLALKSPFDFEKQGELYIPSIYASPKDPEAHTAAVIEWLPKLISPTEAIGTLVLFSSRKQMQDVALHLPGDYLPLLLVQGELPKAVLLQKHHQAIEEGKASIIFGLDSFAEGLDLPGTACVQVIIAKLPFAMPDNPIEKTQNRWIEQRGGNPFIEITVPEAGIKLIQAVGRLIRTEQDYGRVTILDNRIKTQRYGQQLLAGLPPFKRIG</sequence>